<keyword evidence="14" id="KW-1185">Reference proteome</keyword>
<comment type="subcellular location">
    <subcellularLocation>
        <location evidence="8">Endomembrane system</location>
        <topology evidence="8">Single-pass membrane protein</topology>
    </subcellularLocation>
    <subcellularLocation>
        <location evidence="1">Membrane</location>
        <topology evidence="1">Single-pass type I membrane protein</topology>
    </subcellularLocation>
</comment>
<evidence type="ECO:0000313" key="13">
    <source>
        <dbReference type="EnsemblMetazoa" id="AFAF000147-PA"/>
    </source>
</evidence>
<dbReference type="PANTHER" id="PTHR22811">
    <property type="entry name" value="TRANSMEMBRANE EMP24 DOMAIN-CONTAINING PROTEIN"/>
    <property type="match status" value="1"/>
</dbReference>
<dbReference type="AlphaFoldDB" id="A0A182PZM1"/>
<keyword evidence="3" id="KW-0217">Developmental protein</keyword>
<evidence type="ECO:0000256" key="3">
    <source>
        <dbReference type="ARBA" id="ARBA00022473"/>
    </source>
</evidence>
<feature type="transmembrane region" description="Helical" evidence="10">
    <location>
        <begin position="692"/>
        <end position="716"/>
    </location>
</feature>
<accession>A0A182PZM1</accession>
<name>A0A182PZM1_9DIPT</name>
<dbReference type="GO" id="GO:0016020">
    <property type="term" value="C:membrane"/>
    <property type="evidence" value="ECO:0007669"/>
    <property type="project" value="UniProtKB-SubCell"/>
</dbReference>
<reference evidence="13" key="2">
    <citation type="submission" date="2020-05" db="UniProtKB">
        <authorList>
            <consortium name="EnsemblMetazoa"/>
        </authorList>
    </citation>
    <scope>IDENTIFICATION</scope>
    <source>
        <strain evidence="13">FAR1</strain>
    </source>
</reference>
<evidence type="ECO:0000259" key="11">
    <source>
        <dbReference type="PROSITE" id="PS50866"/>
    </source>
</evidence>
<keyword evidence="5" id="KW-0732">Signal</keyword>
<dbReference type="GO" id="GO:0004197">
    <property type="term" value="F:cysteine-type endopeptidase activity"/>
    <property type="evidence" value="ECO:0007669"/>
    <property type="project" value="InterPro"/>
</dbReference>
<evidence type="ECO:0000256" key="7">
    <source>
        <dbReference type="ARBA" id="ARBA00023136"/>
    </source>
</evidence>
<dbReference type="Pfam" id="PF01105">
    <property type="entry name" value="EMP24_GP25L"/>
    <property type="match status" value="1"/>
</dbReference>
<dbReference type="GO" id="GO:0006508">
    <property type="term" value="P:proteolysis"/>
    <property type="evidence" value="ECO:0007669"/>
    <property type="project" value="InterPro"/>
</dbReference>
<dbReference type="STRING" id="69004.A0A182PZM1"/>
<reference evidence="14" key="1">
    <citation type="submission" date="2014-01" db="EMBL/GenBank/DDBJ databases">
        <title>The Genome Sequence of Anopheles farauti FAR1 (V2).</title>
        <authorList>
            <consortium name="The Broad Institute Genomics Platform"/>
            <person name="Neafsey D.E."/>
            <person name="Besansky N."/>
            <person name="Howell P."/>
            <person name="Walton C."/>
            <person name="Young S.K."/>
            <person name="Zeng Q."/>
            <person name="Gargeya S."/>
            <person name="Fitzgerald M."/>
            <person name="Haas B."/>
            <person name="Abouelleil A."/>
            <person name="Allen A.W."/>
            <person name="Alvarado L."/>
            <person name="Arachchi H.M."/>
            <person name="Berlin A.M."/>
            <person name="Chapman S.B."/>
            <person name="Gainer-Dewar J."/>
            <person name="Goldberg J."/>
            <person name="Griggs A."/>
            <person name="Gujja S."/>
            <person name="Hansen M."/>
            <person name="Howarth C."/>
            <person name="Imamovic A."/>
            <person name="Ireland A."/>
            <person name="Larimer J."/>
            <person name="McCowan C."/>
            <person name="Murphy C."/>
            <person name="Pearson M."/>
            <person name="Poon T.W."/>
            <person name="Priest M."/>
            <person name="Roberts A."/>
            <person name="Saif S."/>
            <person name="Shea T."/>
            <person name="Sisk P."/>
            <person name="Sykes S."/>
            <person name="Wortman J."/>
            <person name="Nusbaum C."/>
            <person name="Birren B."/>
        </authorList>
    </citation>
    <scope>NUCLEOTIDE SEQUENCE [LARGE SCALE GENOMIC DNA]</scope>
    <source>
        <strain evidence="14">FAR1</strain>
    </source>
</reference>
<proteinExistence type="inferred from homology"/>
<evidence type="ECO:0000256" key="5">
    <source>
        <dbReference type="ARBA" id="ARBA00022729"/>
    </source>
</evidence>
<dbReference type="PROSITE" id="PS50866">
    <property type="entry name" value="GOLD"/>
    <property type="match status" value="1"/>
</dbReference>
<evidence type="ECO:0000259" key="12">
    <source>
        <dbReference type="PROSITE" id="PS51700"/>
    </source>
</evidence>
<comment type="similarity">
    <text evidence="2">Belongs to the EMP24/GP25L family.</text>
</comment>
<dbReference type="PROSITE" id="PS51700">
    <property type="entry name" value="SEPARIN"/>
    <property type="match status" value="1"/>
</dbReference>
<keyword evidence="6 10" id="KW-1133">Transmembrane helix</keyword>
<evidence type="ECO:0008006" key="15">
    <source>
        <dbReference type="Google" id="ProtNLM"/>
    </source>
</evidence>
<evidence type="ECO:0000256" key="10">
    <source>
        <dbReference type="SAM" id="Phobius"/>
    </source>
</evidence>
<keyword evidence="4 10" id="KW-0812">Transmembrane</keyword>
<dbReference type="InterPro" id="IPR009038">
    <property type="entry name" value="GOLD_dom"/>
</dbReference>
<dbReference type="Proteomes" id="UP000075886">
    <property type="component" value="Unassembled WGS sequence"/>
</dbReference>
<dbReference type="InterPro" id="IPR015720">
    <property type="entry name" value="Emp24-like"/>
</dbReference>
<dbReference type="InterPro" id="IPR036598">
    <property type="entry name" value="GOLD_dom_sf"/>
</dbReference>
<keyword evidence="7 10" id="KW-0472">Membrane</keyword>
<evidence type="ECO:0000256" key="9">
    <source>
        <dbReference type="SAM" id="Coils"/>
    </source>
</evidence>
<sequence length="729" mass="83137">MDNTCDAKFPSSVKINTGLLSHDMIQEVVDCKNIKASSDLPQTDLESFADLCKRCDELPYEWTVIQIAKEYTPLATTMTHMELLHQPTPVWLTVFRCSDPCEGSPFEPILIPLDAPDDQIDSKYPNFFEHINSIGTEVKTAITDNISNNNSLESLITSTIQRTAAWLGVWTNLFIGKFRSPTNQQLERVVYNEIEEFCVHNRINRTGQRLVSLVARRLDLLTNDQLLQLCSCDQLNLDDAKIEALYSLLSEMKRLKFSALKEERLDCYPVVLIIDELLDNLPWEMIHPTGEYCRFASFAMLSELYRTHAKRIRGGYLRISAKKCYTIINPDQNLDKMSARLQMFYKAWYPTFELLIDEAPSKEVFSEALKSSDVLIYNGHGNGLKFINGETLLRCDVNCVTFLFGCESVRLFPRGRFTEMIGTHLYYNAAQCPTVVGALWVVTDLYTDIIAMLILGNWIPSTNPLYAKESVAMIDIAAFRESALIEFNKVQIRGYRASAGAVWCPLLVVLLLQLPSCISALQKEMTISVGPGKVDCFFEVAKAGQTIDIEYQVIDGGHGDLDISFELGEVTGRTIFADYKKSDNIHRFPVPYDGEYKFCFDNGFSQVNSKTVFFELIIEREGEQDDASWSDIDLLEGLTPEEFYEMKVQDMEDAIKRVRNNLTKARQLQDVLRSHEARDRNVAEENYFKVNIWSFFQILVMVAVGTLQVFMVKSLFDVESRAYKLLTKL</sequence>
<feature type="coiled-coil region" evidence="9">
    <location>
        <begin position="641"/>
        <end position="668"/>
    </location>
</feature>
<dbReference type="EnsemblMetazoa" id="AFAF000147-RA">
    <property type="protein sequence ID" value="AFAF000147-PA"/>
    <property type="gene ID" value="AFAF000147"/>
</dbReference>
<dbReference type="EMBL" id="AXCN02001525">
    <property type="status" value="NOT_ANNOTATED_CDS"/>
    <property type="molecule type" value="Genomic_DNA"/>
</dbReference>
<keyword evidence="9" id="KW-0175">Coiled coil</keyword>
<dbReference type="Pfam" id="PF03568">
    <property type="entry name" value="Separin_C"/>
    <property type="match status" value="1"/>
</dbReference>
<protein>
    <recommendedName>
        <fullName evidence="15">Separase</fullName>
    </recommendedName>
</protein>
<feature type="domain" description="Peptidase C50" evidence="12">
    <location>
        <begin position="321"/>
        <end position="417"/>
    </location>
</feature>
<evidence type="ECO:0000256" key="4">
    <source>
        <dbReference type="ARBA" id="ARBA00022692"/>
    </source>
</evidence>
<dbReference type="VEuPathDB" id="VectorBase:AFAF000147"/>
<dbReference type="SUPFAM" id="SSF101576">
    <property type="entry name" value="Supernatant protein factor (SPF), C-terminal domain"/>
    <property type="match status" value="1"/>
</dbReference>
<evidence type="ECO:0000256" key="2">
    <source>
        <dbReference type="ARBA" id="ARBA00007104"/>
    </source>
</evidence>
<organism evidence="13 14">
    <name type="scientific">Anopheles farauti</name>
    <dbReference type="NCBI Taxonomy" id="69004"/>
    <lineage>
        <taxon>Eukaryota</taxon>
        <taxon>Metazoa</taxon>
        <taxon>Ecdysozoa</taxon>
        <taxon>Arthropoda</taxon>
        <taxon>Hexapoda</taxon>
        <taxon>Insecta</taxon>
        <taxon>Pterygota</taxon>
        <taxon>Neoptera</taxon>
        <taxon>Endopterygota</taxon>
        <taxon>Diptera</taxon>
        <taxon>Nematocera</taxon>
        <taxon>Culicoidea</taxon>
        <taxon>Culicidae</taxon>
        <taxon>Anophelinae</taxon>
        <taxon>Anopheles</taxon>
    </lineage>
</organism>
<dbReference type="GO" id="GO:0012505">
    <property type="term" value="C:endomembrane system"/>
    <property type="evidence" value="ECO:0007669"/>
    <property type="project" value="UniProtKB-SubCell"/>
</dbReference>
<dbReference type="InterPro" id="IPR030397">
    <property type="entry name" value="SEPARIN_core_dom"/>
</dbReference>
<dbReference type="SMART" id="SM01190">
    <property type="entry name" value="EMP24_GP25L"/>
    <property type="match status" value="1"/>
</dbReference>
<evidence type="ECO:0000256" key="1">
    <source>
        <dbReference type="ARBA" id="ARBA00004479"/>
    </source>
</evidence>
<evidence type="ECO:0000313" key="14">
    <source>
        <dbReference type="Proteomes" id="UP000075886"/>
    </source>
</evidence>
<evidence type="ECO:0000256" key="6">
    <source>
        <dbReference type="ARBA" id="ARBA00022989"/>
    </source>
</evidence>
<evidence type="ECO:0000256" key="8">
    <source>
        <dbReference type="ARBA" id="ARBA00037847"/>
    </source>
</evidence>
<feature type="domain" description="GOLD" evidence="11">
    <location>
        <begin position="534"/>
        <end position="618"/>
    </location>
</feature>